<reference evidence="13" key="1">
    <citation type="submission" date="2016-11" db="EMBL/GenBank/DDBJ databases">
        <authorList>
            <person name="Varghese N."/>
            <person name="Submissions S."/>
        </authorList>
    </citation>
    <scope>NUCLEOTIDE SEQUENCE [LARGE SCALE GENOMIC DNA]</scope>
    <source>
        <strain evidence="13">USBA-503</strain>
    </source>
</reference>
<dbReference type="Proteomes" id="UP000184016">
    <property type="component" value="Unassembled WGS sequence"/>
</dbReference>
<keyword evidence="5 10" id="KW-0378">Hydrolase</keyword>
<feature type="binding site" evidence="10">
    <location>
        <position position="72"/>
    </location>
    <ligand>
        <name>substrate</name>
    </ligand>
</feature>
<comment type="subunit">
    <text evidence="2 10">Homodimer.</text>
</comment>
<evidence type="ECO:0000256" key="9">
    <source>
        <dbReference type="ARBA" id="ARBA00052017"/>
    </source>
</evidence>
<protein>
    <recommendedName>
        <fullName evidence="10">dITP/XTP pyrophosphatase</fullName>
        <ecNumber evidence="10">3.6.1.66</ecNumber>
    </recommendedName>
    <alternativeName>
        <fullName evidence="10">Non-canonical purine NTP pyrophosphatase</fullName>
    </alternativeName>
    <alternativeName>
        <fullName evidence="10">Non-standard purine NTP pyrophosphatase</fullName>
    </alternativeName>
    <alternativeName>
        <fullName evidence="10">Nucleoside-triphosphate diphosphatase</fullName>
    </alternativeName>
    <alternativeName>
        <fullName evidence="10">Nucleoside-triphosphate pyrophosphatase</fullName>
        <shortName evidence="10">NTPase</shortName>
    </alternativeName>
</protein>
<dbReference type="PANTHER" id="PTHR11067">
    <property type="entry name" value="INOSINE TRIPHOSPHATE PYROPHOSPHATASE/HAM1 PROTEIN"/>
    <property type="match status" value="1"/>
</dbReference>
<dbReference type="InterPro" id="IPR029001">
    <property type="entry name" value="ITPase-like_fam"/>
</dbReference>
<dbReference type="PANTHER" id="PTHR11067:SF9">
    <property type="entry name" value="INOSINE TRIPHOSPHATE PYROPHOSPHATASE"/>
    <property type="match status" value="1"/>
</dbReference>
<comment type="catalytic activity">
    <reaction evidence="10">
        <text>ITP + H2O = IMP + diphosphate + H(+)</text>
        <dbReference type="Rhea" id="RHEA:29399"/>
        <dbReference type="ChEBI" id="CHEBI:15377"/>
        <dbReference type="ChEBI" id="CHEBI:15378"/>
        <dbReference type="ChEBI" id="CHEBI:33019"/>
        <dbReference type="ChEBI" id="CHEBI:58053"/>
        <dbReference type="ChEBI" id="CHEBI:61402"/>
        <dbReference type="EC" id="3.6.1.66"/>
    </reaction>
</comment>
<dbReference type="InterPro" id="IPR020922">
    <property type="entry name" value="dITP/XTP_pyrophosphatase"/>
</dbReference>
<gene>
    <name evidence="12" type="ORF">SAMN05443507_10475</name>
</gene>
<evidence type="ECO:0000256" key="1">
    <source>
        <dbReference type="ARBA" id="ARBA00008023"/>
    </source>
</evidence>
<name>A0A1M6MIR5_9BACL</name>
<dbReference type="CDD" id="cd00515">
    <property type="entry name" value="HAM1"/>
    <property type="match status" value="1"/>
</dbReference>
<comment type="function">
    <text evidence="10">Pyrophosphatase that catalyzes the hydrolysis of nucleoside triphosphates to their monophosphate derivatives, with a high preference for the non-canonical purine nucleotides XTP (xanthosine triphosphate), dITP (deoxyinosine triphosphate) and ITP. Seems to function as a house-cleaning enzyme that removes non-canonical purine nucleotides from the nucleotide pool, thus preventing their incorporation into DNA/RNA and avoiding chromosomal lesions.</text>
</comment>
<keyword evidence="4 10" id="KW-0547">Nucleotide-binding</keyword>
<evidence type="ECO:0000256" key="2">
    <source>
        <dbReference type="ARBA" id="ARBA00011738"/>
    </source>
</evidence>
<dbReference type="GO" id="GO:0009146">
    <property type="term" value="P:purine nucleoside triphosphate catabolic process"/>
    <property type="evidence" value="ECO:0007669"/>
    <property type="project" value="UniProtKB-UniRule"/>
</dbReference>
<dbReference type="GO" id="GO:0036220">
    <property type="term" value="F:ITP diphosphatase activity"/>
    <property type="evidence" value="ECO:0007669"/>
    <property type="project" value="UniProtKB-UniRule"/>
</dbReference>
<feature type="active site" description="Proton acceptor" evidence="10">
    <location>
        <position position="71"/>
    </location>
</feature>
<dbReference type="Gene3D" id="3.90.950.10">
    <property type="match status" value="1"/>
</dbReference>
<dbReference type="GO" id="GO:0036222">
    <property type="term" value="F:XTP diphosphatase activity"/>
    <property type="evidence" value="ECO:0007669"/>
    <property type="project" value="UniProtKB-UniRule"/>
</dbReference>
<dbReference type="FunFam" id="3.90.950.10:FF:000001">
    <property type="entry name" value="dITP/XTP pyrophosphatase"/>
    <property type="match status" value="1"/>
</dbReference>
<evidence type="ECO:0000256" key="5">
    <source>
        <dbReference type="ARBA" id="ARBA00022801"/>
    </source>
</evidence>
<evidence type="ECO:0000256" key="3">
    <source>
        <dbReference type="ARBA" id="ARBA00022723"/>
    </source>
</evidence>
<comment type="catalytic activity">
    <reaction evidence="9 10">
        <text>XTP + H2O = XMP + diphosphate + H(+)</text>
        <dbReference type="Rhea" id="RHEA:28610"/>
        <dbReference type="ChEBI" id="CHEBI:15377"/>
        <dbReference type="ChEBI" id="CHEBI:15378"/>
        <dbReference type="ChEBI" id="CHEBI:33019"/>
        <dbReference type="ChEBI" id="CHEBI:57464"/>
        <dbReference type="ChEBI" id="CHEBI:61314"/>
        <dbReference type="EC" id="3.6.1.66"/>
    </reaction>
</comment>
<dbReference type="NCBIfam" id="TIGR00042">
    <property type="entry name" value="RdgB/HAM1 family non-canonical purine NTP pyrophosphatase"/>
    <property type="match status" value="1"/>
</dbReference>
<proteinExistence type="inferred from homology"/>
<comment type="catalytic activity">
    <reaction evidence="8 10">
        <text>dITP + H2O = dIMP + diphosphate + H(+)</text>
        <dbReference type="Rhea" id="RHEA:28342"/>
        <dbReference type="ChEBI" id="CHEBI:15377"/>
        <dbReference type="ChEBI" id="CHEBI:15378"/>
        <dbReference type="ChEBI" id="CHEBI:33019"/>
        <dbReference type="ChEBI" id="CHEBI:61194"/>
        <dbReference type="ChEBI" id="CHEBI:61382"/>
        <dbReference type="EC" id="3.6.1.66"/>
    </reaction>
</comment>
<dbReference type="STRING" id="1830138.SAMN05443507_10475"/>
<comment type="similarity">
    <text evidence="1 10 11">Belongs to the HAM1 NTPase family.</text>
</comment>
<dbReference type="InterPro" id="IPR002637">
    <property type="entry name" value="RdgB/HAM1"/>
</dbReference>
<keyword evidence="13" id="KW-1185">Reference proteome</keyword>
<evidence type="ECO:0000256" key="6">
    <source>
        <dbReference type="ARBA" id="ARBA00022842"/>
    </source>
</evidence>
<dbReference type="GO" id="GO:0009117">
    <property type="term" value="P:nucleotide metabolic process"/>
    <property type="evidence" value="ECO:0007669"/>
    <property type="project" value="UniProtKB-KW"/>
</dbReference>
<evidence type="ECO:0000256" key="7">
    <source>
        <dbReference type="ARBA" id="ARBA00023080"/>
    </source>
</evidence>
<dbReference type="SUPFAM" id="SSF52972">
    <property type="entry name" value="ITPase-like"/>
    <property type="match status" value="1"/>
</dbReference>
<keyword evidence="6 10" id="KW-0460">Magnesium</keyword>
<feature type="binding site" evidence="10">
    <location>
        <begin position="183"/>
        <end position="184"/>
    </location>
    <ligand>
        <name>substrate</name>
    </ligand>
</feature>
<accession>A0A1M6MIR5</accession>
<feature type="binding site" evidence="10">
    <location>
        <begin position="155"/>
        <end position="158"/>
    </location>
    <ligand>
        <name>substrate</name>
    </ligand>
</feature>
<dbReference type="GO" id="GO:0046872">
    <property type="term" value="F:metal ion binding"/>
    <property type="evidence" value="ECO:0007669"/>
    <property type="project" value="UniProtKB-KW"/>
</dbReference>
<dbReference type="GO" id="GO:0005829">
    <property type="term" value="C:cytosol"/>
    <property type="evidence" value="ECO:0007669"/>
    <property type="project" value="TreeGrafter"/>
</dbReference>
<evidence type="ECO:0000256" key="8">
    <source>
        <dbReference type="ARBA" id="ARBA00051875"/>
    </source>
</evidence>
<dbReference type="GO" id="GO:0035870">
    <property type="term" value="F:dITP diphosphatase activity"/>
    <property type="evidence" value="ECO:0007669"/>
    <property type="project" value="UniProtKB-UniRule"/>
</dbReference>
<dbReference type="OrthoDB" id="9807456at2"/>
<dbReference type="Pfam" id="PF01725">
    <property type="entry name" value="Ham1p_like"/>
    <property type="match status" value="1"/>
</dbReference>
<feature type="binding site" evidence="10">
    <location>
        <position position="71"/>
    </location>
    <ligand>
        <name>Mg(2+)</name>
        <dbReference type="ChEBI" id="CHEBI:18420"/>
    </ligand>
</feature>
<keyword evidence="3 10" id="KW-0479">Metal-binding</keyword>
<comment type="cofactor">
    <cofactor evidence="10">
        <name>Mg(2+)</name>
        <dbReference type="ChEBI" id="CHEBI:18420"/>
    </cofactor>
    <text evidence="10">Binds 1 Mg(2+) ion per subunit.</text>
</comment>
<feature type="binding site" evidence="10">
    <location>
        <position position="178"/>
    </location>
    <ligand>
        <name>substrate</name>
    </ligand>
</feature>
<evidence type="ECO:0000256" key="11">
    <source>
        <dbReference type="RuleBase" id="RU003781"/>
    </source>
</evidence>
<evidence type="ECO:0000313" key="13">
    <source>
        <dbReference type="Proteomes" id="UP000184016"/>
    </source>
</evidence>
<evidence type="ECO:0000256" key="4">
    <source>
        <dbReference type="ARBA" id="ARBA00022741"/>
    </source>
</evidence>
<evidence type="ECO:0000313" key="12">
    <source>
        <dbReference type="EMBL" id="SHJ83379.1"/>
    </source>
</evidence>
<organism evidence="12 13">
    <name type="scientific">Alicyclobacillus tolerans</name>
    <dbReference type="NCBI Taxonomy" id="90970"/>
    <lineage>
        <taxon>Bacteria</taxon>
        <taxon>Bacillati</taxon>
        <taxon>Bacillota</taxon>
        <taxon>Bacilli</taxon>
        <taxon>Bacillales</taxon>
        <taxon>Alicyclobacillaceae</taxon>
        <taxon>Alicyclobacillus</taxon>
    </lineage>
</organism>
<dbReference type="AlphaFoldDB" id="A0A1M6MIR5"/>
<keyword evidence="7 10" id="KW-0546">Nucleotide metabolism</keyword>
<dbReference type="GO" id="GO:0000166">
    <property type="term" value="F:nucleotide binding"/>
    <property type="evidence" value="ECO:0007669"/>
    <property type="project" value="UniProtKB-KW"/>
</dbReference>
<dbReference type="HAMAP" id="MF_01405">
    <property type="entry name" value="Non_canon_purine_NTPase"/>
    <property type="match status" value="1"/>
</dbReference>
<dbReference type="EC" id="3.6.1.66" evidence="10"/>
<dbReference type="GO" id="GO:0017111">
    <property type="term" value="F:ribonucleoside triphosphate phosphatase activity"/>
    <property type="evidence" value="ECO:0007669"/>
    <property type="project" value="InterPro"/>
</dbReference>
<comment type="caution">
    <text evidence="10">Lacks conserved residue(s) required for the propagation of feature annotation.</text>
</comment>
<evidence type="ECO:0000256" key="10">
    <source>
        <dbReference type="HAMAP-Rule" id="MF_01405"/>
    </source>
</evidence>
<dbReference type="EMBL" id="FRAF01000004">
    <property type="protein sequence ID" value="SHJ83379.1"/>
    <property type="molecule type" value="Genomic_DNA"/>
</dbReference>
<feature type="binding site" evidence="10">
    <location>
        <begin position="12"/>
        <end position="17"/>
    </location>
    <ligand>
        <name>substrate</name>
    </ligand>
</feature>
<sequence>MEVFFLQICVATKNKHKFEEFQAMMGNSYDLLPLPVHVEEAPETGHSFQEIALQKARFYALHTQMAVLADDSGLVVPALGGKPGIYSARFAGKHGDDAANRQKLLMEMEAIPDERRQAYFVAALVVVDANGNVMAASEGKVQGMILRKEQGNGGFGYDSLFYYPPLHHTFAELPPEFKNQHSHRTVALREILRQLKESSASL</sequence>